<dbReference type="PROSITE" id="PS00398">
    <property type="entry name" value="RECOMBINASES_2"/>
    <property type="match status" value="1"/>
</dbReference>
<dbReference type="Pfam" id="PF13936">
    <property type="entry name" value="HTH_38"/>
    <property type="match status" value="1"/>
</dbReference>
<protein>
    <submittedName>
        <fullName evidence="9">Recombinase family protein</fullName>
    </submittedName>
</protein>
<dbReference type="InterPro" id="IPR006119">
    <property type="entry name" value="Resolv_N"/>
</dbReference>
<dbReference type="PANTHER" id="PTHR30461:SF2">
    <property type="entry name" value="SERINE RECOMBINASE PINE-RELATED"/>
    <property type="match status" value="1"/>
</dbReference>
<proteinExistence type="inferred from homology"/>
<dbReference type="FunFam" id="3.40.50.1390:FF:000001">
    <property type="entry name" value="DNA recombinase"/>
    <property type="match status" value="1"/>
</dbReference>
<evidence type="ECO:0000259" key="8">
    <source>
        <dbReference type="PROSITE" id="PS51736"/>
    </source>
</evidence>
<dbReference type="AlphaFoldDB" id="A0AAW9DMS9"/>
<evidence type="ECO:0000313" key="10">
    <source>
        <dbReference type="Proteomes" id="UP001279553"/>
    </source>
</evidence>
<dbReference type="Gene3D" id="1.10.10.60">
    <property type="entry name" value="Homeodomain-like"/>
    <property type="match status" value="1"/>
</dbReference>
<evidence type="ECO:0000256" key="5">
    <source>
        <dbReference type="ARBA" id="ARBA00023172"/>
    </source>
</evidence>
<dbReference type="InterPro" id="IPR025246">
    <property type="entry name" value="IS30-like_HTH"/>
</dbReference>
<dbReference type="InterPro" id="IPR009057">
    <property type="entry name" value="Homeodomain-like_sf"/>
</dbReference>
<comment type="caution">
    <text evidence="9">The sequence shown here is derived from an EMBL/GenBank/DDBJ whole genome shotgun (WGS) entry which is preliminary data.</text>
</comment>
<feature type="domain" description="Resolvase/invertase-type recombinase catalytic" evidence="8">
    <location>
        <begin position="1"/>
        <end position="135"/>
    </location>
</feature>
<keyword evidence="4" id="KW-0238">DNA-binding</keyword>
<dbReference type="SUPFAM" id="SSF53041">
    <property type="entry name" value="Resolvase-like"/>
    <property type="match status" value="1"/>
</dbReference>
<dbReference type="Proteomes" id="UP001279553">
    <property type="component" value="Unassembled WGS sequence"/>
</dbReference>
<dbReference type="CDD" id="cd00569">
    <property type="entry name" value="HTH_Hin_like"/>
    <property type="match status" value="1"/>
</dbReference>
<dbReference type="InterPro" id="IPR006118">
    <property type="entry name" value="Recombinase_CS"/>
</dbReference>
<comment type="similarity">
    <text evidence="1">Belongs to the site-specific recombinase resolvase family.</text>
</comment>
<evidence type="ECO:0000256" key="2">
    <source>
        <dbReference type="ARBA" id="ARBA00022908"/>
    </source>
</evidence>
<gene>
    <name evidence="9" type="ORF">SIL87_01050</name>
</gene>
<evidence type="ECO:0000256" key="1">
    <source>
        <dbReference type="ARBA" id="ARBA00009913"/>
    </source>
</evidence>
<name>A0AAW9DMS9_ACIAO</name>
<dbReference type="CDD" id="cd03768">
    <property type="entry name" value="SR_ResInv"/>
    <property type="match status" value="1"/>
</dbReference>
<evidence type="ECO:0000256" key="6">
    <source>
        <dbReference type="PIRSR" id="PIRSR606118-50"/>
    </source>
</evidence>
<dbReference type="GO" id="GO:0000150">
    <property type="term" value="F:DNA strand exchange activity"/>
    <property type="evidence" value="ECO:0007669"/>
    <property type="project" value="UniProtKB-KW"/>
</dbReference>
<dbReference type="RefSeq" id="WP_035188329.1">
    <property type="nucleotide sequence ID" value="NZ_JAWXYB010000002.1"/>
</dbReference>
<dbReference type="PROSITE" id="PS00397">
    <property type="entry name" value="RECOMBINASES_1"/>
    <property type="match status" value="1"/>
</dbReference>
<organism evidence="9 10">
    <name type="scientific">Acidiphilium acidophilum</name>
    <name type="common">Thiobacillus acidophilus</name>
    <dbReference type="NCBI Taxonomy" id="76588"/>
    <lineage>
        <taxon>Bacteria</taxon>
        <taxon>Pseudomonadati</taxon>
        <taxon>Pseudomonadota</taxon>
        <taxon>Alphaproteobacteria</taxon>
        <taxon>Acetobacterales</taxon>
        <taxon>Acidocellaceae</taxon>
        <taxon>Acidiphilium</taxon>
    </lineage>
</organism>
<reference evidence="9 10" key="1">
    <citation type="submission" date="2023-11" db="EMBL/GenBank/DDBJ databases">
        <title>MicrobeMod: A computational toolkit for identifying prokaryotic methylation and restriction-modification with nanopore sequencing.</title>
        <authorList>
            <person name="Crits-Christoph A."/>
            <person name="Kang S.C."/>
            <person name="Lee H."/>
            <person name="Ostrov N."/>
        </authorList>
    </citation>
    <scope>NUCLEOTIDE SEQUENCE [LARGE SCALE GENOMIC DNA]</scope>
    <source>
        <strain evidence="9 10">DSMZ 700</strain>
    </source>
</reference>
<keyword evidence="5" id="KW-0233">DNA recombination</keyword>
<evidence type="ECO:0000256" key="4">
    <source>
        <dbReference type="ARBA" id="ARBA00023125"/>
    </source>
</evidence>
<evidence type="ECO:0000256" key="3">
    <source>
        <dbReference type="ARBA" id="ARBA00023100"/>
    </source>
</evidence>
<dbReference type="InterPro" id="IPR036162">
    <property type="entry name" value="Resolvase-like_N_sf"/>
</dbReference>
<feature type="active site" description="O-(5'-phospho-DNA)-serine intermediate" evidence="6 7">
    <location>
        <position position="9"/>
    </location>
</feature>
<evidence type="ECO:0000313" key="9">
    <source>
        <dbReference type="EMBL" id="MDX5929352.1"/>
    </source>
</evidence>
<dbReference type="Gene3D" id="3.40.50.1390">
    <property type="entry name" value="Resolvase, N-terminal catalytic domain"/>
    <property type="match status" value="1"/>
</dbReference>
<dbReference type="GO" id="GO:0015074">
    <property type="term" value="P:DNA integration"/>
    <property type="evidence" value="ECO:0007669"/>
    <property type="project" value="UniProtKB-KW"/>
</dbReference>
<dbReference type="InterPro" id="IPR050639">
    <property type="entry name" value="SSR_resolvase"/>
</dbReference>
<dbReference type="SUPFAM" id="SSF46689">
    <property type="entry name" value="Homeodomain-like"/>
    <property type="match status" value="1"/>
</dbReference>
<evidence type="ECO:0000256" key="7">
    <source>
        <dbReference type="PROSITE-ProRule" id="PRU10137"/>
    </source>
</evidence>
<dbReference type="PANTHER" id="PTHR30461">
    <property type="entry name" value="DNA-INVERTASE FROM LAMBDOID PROPHAGE"/>
    <property type="match status" value="1"/>
</dbReference>
<dbReference type="SMART" id="SM00857">
    <property type="entry name" value="Resolvase"/>
    <property type="match status" value="1"/>
</dbReference>
<keyword evidence="2" id="KW-0229">DNA integration</keyword>
<accession>A0AAW9DMS9</accession>
<dbReference type="EMBL" id="JAWXYB010000002">
    <property type="protein sequence ID" value="MDX5929352.1"/>
    <property type="molecule type" value="Genomic_DNA"/>
</dbReference>
<dbReference type="PROSITE" id="PS51736">
    <property type="entry name" value="RECOMBINASES_3"/>
    <property type="match status" value="1"/>
</dbReference>
<keyword evidence="3" id="KW-0230">DNA invertase</keyword>
<keyword evidence="10" id="KW-1185">Reference proteome</keyword>
<dbReference type="Pfam" id="PF00239">
    <property type="entry name" value="Resolvase"/>
    <property type="match status" value="1"/>
</dbReference>
<sequence>MIYGYARVSTDGQSVAAQLTQLKAAGCGKVFQETASGARTDRVQLRKAIDRLEAGDTLMVTRLDRLARSTRDLLNTLATIAEKGAGFRSLGDSWADTTTPHGRLMLTVLGGLAEFERELIRARTGEGRERAKARGVRMGRKPKLTLHQRQEALRRRDAGEAVREIARSYNVSHSTISRLVA</sequence>
<dbReference type="GO" id="GO:0003677">
    <property type="term" value="F:DNA binding"/>
    <property type="evidence" value="ECO:0007669"/>
    <property type="project" value="UniProtKB-KW"/>
</dbReference>